<protein>
    <recommendedName>
        <fullName evidence="3">HNH endonuclease</fullName>
    </recommendedName>
</protein>
<keyword evidence="2" id="KW-1185">Reference proteome</keyword>
<dbReference type="Proteomes" id="UP000309215">
    <property type="component" value="Unassembled WGS sequence"/>
</dbReference>
<evidence type="ECO:0008006" key="3">
    <source>
        <dbReference type="Google" id="ProtNLM"/>
    </source>
</evidence>
<dbReference type="AlphaFoldDB" id="A0A4U1IYX6"/>
<sequence length="68" mass="7857">MKTRLKNDPDRAQVHHVVPMTDRRSCPWGTNSNKNAAVISRGLNQYLYNKVPPEKEVLRINQVPPYTL</sequence>
<comment type="caution">
    <text evidence="1">The sequence shown here is derived from an EMBL/GenBank/DDBJ whole genome shotgun (WGS) entry which is preliminary data.</text>
</comment>
<evidence type="ECO:0000313" key="2">
    <source>
        <dbReference type="Proteomes" id="UP000309215"/>
    </source>
</evidence>
<evidence type="ECO:0000313" key="1">
    <source>
        <dbReference type="EMBL" id="TKC99770.1"/>
    </source>
</evidence>
<gene>
    <name evidence="1" type="ORF">E8A74_36620</name>
</gene>
<organism evidence="1 2">
    <name type="scientific">Polyangium fumosum</name>
    <dbReference type="NCBI Taxonomy" id="889272"/>
    <lineage>
        <taxon>Bacteria</taxon>
        <taxon>Pseudomonadati</taxon>
        <taxon>Myxococcota</taxon>
        <taxon>Polyangia</taxon>
        <taxon>Polyangiales</taxon>
        <taxon>Polyangiaceae</taxon>
        <taxon>Polyangium</taxon>
    </lineage>
</organism>
<dbReference type="RefSeq" id="WP_136933739.1">
    <property type="nucleotide sequence ID" value="NZ_SSMQ01000053.1"/>
</dbReference>
<accession>A0A4U1IYX6</accession>
<dbReference type="EMBL" id="SSMQ01000053">
    <property type="protein sequence ID" value="TKC99770.1"/>
    <property type="molecule type" value="Genomic_DNA"/>
</dbReference>
<reference evidence="1 2" key="1">
    <citation type="submission" date="2019-04" db="EMBL/GenBank/DDBJ databases">
        <authorList>
            <person name="Li Y."/>
            <person name="Wang J."/>
        </authorList>
    </citation>
    <scope>NUCLEOTIDE SEQUENCE [LARGE SCALE GENOMIC DNA]</scope>
    <source>
        <strain evidence="1 2">DSM 14668</strain>
    </source>
</reference>
<name>A0A4U1IYX6_9BACT</name>
<proteinExistence type="predicted"/>